<protein>
    <recommendedName>
        <fullName evidence="8">Protein ELYS</fullName>
    </recommendedName>
</protein>
<dbReference type="Pfam" id="PF16687">
    <property type="entry name" value="ELYS-bb"/>
    <property type="match status" value="1"/>
</dbReference>
<feature type="compositionally biased region" description="Polar residues" evidence="3">
    <location>
        <begin position="2100"/>
        <end position="2117"/>
    </location>
</feature>
<evidence type="ECO:0000313" key="6">
    <source>
        <dbReference type="EMBL" id="KAJ1154340.1"/>
    </source>
</evidence>
<accession>A0AAV7RTW6</accession>
<dbReference type="InterPro" id="IPR052620">
    <property type="entry name" value="ELYS/MEL-28_NucAsmblyFactor"/>
</dbReference>
<feature type="region of interest" description="Disordered" evidence="3">
    <location>
        <begin position="2448"/>
        <end position="2563"/>
    </location>
</feature>
<feature type="region of interest" description="Disordered" evidence="3">
    <location>
        <begin position="1544"/>
        <end position="1592"/>
    </location>
</feature>
<feature type="region of interest" description="Disordered" evidence="3">
    <location>
        <begin position="2385"/>
        <end position="2422"/>
    </location>
</feature>
<feature type="compositionally biased region" description="Basic and acidic residues" evidence="3">
    <location>
        <begin position="1399"/>
        <end position="1412"/>
    </location>
</feature>
<evidence type="ECO:0000256" key="1">
    <source>
        <dbReference type="ARBA" id="ARBA00004123"/>
    </source>
</evidence>
<feature type="compositionally biased region" description="Basic and acidic residues" evidence="3">
    <location>
        <begin position="2246"/>
        <end position="2256"/>
    </location>
</feature>
<evidence type="ECO:0000259" key="4">
    <source>
        <dbReference type="Pfam" id="PF13934"/>
    </source>
</evidence>
<evidence type="ECO:0000256" key="2">
    <source>
        <dbReference type="ARBA" id="ARBA00023242"/>
    </source>
</evidence>
<feature type="domain" description="ELYS beta-propeller" evidence="5">
    <location>
        <begin position="1"/>
        <end position="489"/>
    </location>
</feature>
<dbReference type="InterPro" id="IPR032040">
    <property type="entry name" value="ELYS-bb"/>
</dbReference>
<feature type="region of interest" description="Disordered" evidence="3">
    <location>
        <begin position="2236"/>
        <end position="2265"/>
    </location>
</feature>
<proteinExistence type="predicted"/>
<organism evidence="6 7">
    <name type="scientific">Pleurodeles waltl</name>
    <name type="common">Iberian ribbed newt</name>
    <dbReference type="NCBI Taxonomy" id="8319"/>
    <lineage>
        <taxon>Eukaryota</taxon>
        <taxon>Metazoa</taxon>
        <taxon>Chordata</taxon>
        <taxon>Craniata</taxon>
        <taxon>Vertebrata</taxon>
        <taxon>Euteleostomi</taxon>
        <taxon>Amphibia</taxon>
        <taxon>Batrachia</taxon>
        <taxon>Caudata</taxon>
        <taxon>Salamandroidea</taxon>
        <taxon>Salamandridae</taxon>
        <taxon>Pleurodelinae</taxon>
        <taxon>Pleurodeles</taxon>
    </lineage>
</organism>
<evidence type="ECO:0000256" key="3">
    <source>
        <dbReference type="SAM" id="MobiDB-lite"/>
    </source>
</evidence>
<evidence type="ECO:0000313" key="7">
    <source>
        <dbReference type="Proteomes" id="UP001066276"/>
    </source>
</evidence>
<feature type="compositionally biased region" description="Basic residues" evidence="3">
    <location>
        <begin position="2944"/>
        <end position="2956"/>
    </location>
</feature>
<dbReference type="GO" id="GO:0005634">
    <property type="term" value="C:nucleus"/>
    <property type="evidence" value="ECO:0007669"/>
    <property type="project" value="UniProtKB-SubCell"/>
</dbReference>
<dbReference type="Pfam" id="PF13934">
    <property type="entry name" value="ELYS"/>
    <property type="match status" value="1"/>
</dbReference>
<gene>
    <name evidence="6" type="ORF">NDU88_007092</name>
</gene>
<feature type="region of interest" description="Disordered" evidence="3">
    <location>
        <begin position="2070"/>
        <end position="2119"/>
    </location>
</feature>
<feature type="compositionally biased region" description="Basic and acidic residues" evidence="3">
    <location>
        <begin position="2809"/>
        <end position="2818"/>
    </location>
</feature>
<feature type="region of interest" description="Disordered" evidence="3">
    <location>
        <begin position="2932"/>
        <end position="3023"/>
    </location>
</feature>
<reference evidence="6" key="1">
    <citation type="journal article" date="2022" name="bioRxiv">
        <title>Sequencing and chromosome-scale assembly of the giantPleurodeles waltlgenome.</title>
        <authorList>
            <person name="Brown T."/>
            <person name="Elewa A."/>
            <person name="Iarovenko S."/>
            <person name="Subramanian E."/>
            <person name="Araus A.J."/>
            <person name="Petzold A."/>
            <person name="Susuki M."/>
            <person name="Suzuki K.-i.T."/>
            <person name="Hayashi T."/>
            <person name="Toyoda A."/>
            <person name="Oliveira C."/>
            <person name="Osipova E."/>
            <person name="Leigh N.D."/>
            <person name="Simon A."/>
            <person name="Yun M.H."/>
        </authorList>
    </citation>
    <scope>NUCLEOTIDE SEQUENCE</scope>
    <source>
        <strain evidence="6">20211129_DDA</strain>
        <tissue evidence="6">Liver</tissue>
    </source>
</reference>
<feature type="compositionally biased region" description="Basic and acidic residues" evidence="3">
    <location>
        <begin position="1578"/>
        <end position="1587"/>
    </location>
</feature>
<keyword evidence="2" id="KW-0539">Nucleus</keyword>
<dbReference type="PANTHER" id="PTHR21583">
    <property type="entry name" value="ELYS PROTEIN"/>
    <property type="match status" value="1"/>
</dbReference>
<evidence type="ECO:0008006" key="8">
    <source>
        <dbReference type="Google" id="ProtNLM"/>
    </source>
</evidence>
<comment type="caution">
    <text evidence="6">The sequence shown here is derived from an EMBL/GenBank/DDBJ whole genome shotgun (WGS) entry which is preliminary data.</text>
</comment>
<keyword evidence="7" id="KW-1185">Reference proteome</keyword>
<feature type="domain" description="ELYS-like" evidence="4">
    <location>
        <begin position="724"/>
        <end position="947"/>
    </location>
</feature>
<feature type="compositionally biased region" description="Polar residues" evidence="3">
    <location>
        <begin position="2983"/>
        <end position="2994"/>
    </location>
</feature>
<dbReference type="Proteomes" id="UP001066276">
    <property type="component" value="Chromosome 5"/>
</dbReference>
<dbReference type="EMBL" id="JANPWB010000009">
    <property type="protein sequence ID" value="KAJ1154340.1"/>
    <property type="molecule type" value="Genomic_DNA"/>
</dbReference>
<dbReference type="PANTHER" id="PTHR21583:SF8">
    <property type="entry name" value="PROTEIN ELYS"/>
    <property type="match status" value="1"/>
</dbReference>
<feature type="compositionally biased region" description="Basic and acidic residues" evidence="3">
    <location>
        <begin position="2791"/>
        <end position="2800"/>
    </location>
</feature>
<comment type="subcellular location">
    <subcellularLocation>
        <location evidence="1">Nucleus</location>
    </subcellularLocation>
</comment>
<evidence type="ECO:0000259" key="5">
    <source>
        <dbReference type="Pfam" id="PF16687"/>
    </source>
</evidence>
<sequence length="3023" mass="335769">MQDQVAQVKSSLLLFPEVTLEALGEDEITLDSVLRGKFAPGRSGFACLACGPHLEIVNSVTGERLSAYRFSGVTEQPPTVLAVKEFSWQKREGLLVGIEEVEGSVLCLYDLGLSRVVKAVVLPGRVTAIEPIINHGGASASTQHLHQSLRWFFGVAAVVTDVGHILLVDLCLDDLSCSHDEMEASDLEVMSGISADIPHIRENVTRQRRHLCLQLLNPSGTTVTSLYYIVRTNQLAVGFSTGYLSLWNMKTLKRDYHCLLEGGRVPVYAVTFQEPENDPRNCCYLWAVQSTQESEGDLVSLHLLQLAFGDRKCLASGQILYEGLEYCEERYSLDLTGGILSLRNQTSNTRLLGCQTVERFRSHGERDDSLNEVISPDTSVSFFSWQVNIYGQGKPSTYLAVFDINRWYHAQMPDSLRPGEFLQNCPYFTLWSLDAVVAMTSPHYILDVLVQERSLSRGMPSSYPPPDQFFNPSTYNFDATCLLNSGLVHVTCTGLQKGTLHILKNSVPFSSDSVTDVYNRCLVAGLLSPRLADIQPSSLNPEEQLHAVLSAAVGTCSLGLLTGSIKQWTAEEQPRSAANLRFILEWTWNKVISTKEDLDQLCSSLFDGSCNFIDSQTLQSLQHCQLLLSNLRSILSCFLTEAQDLTKKGFIELNNKKLVASLIFQYAQVVLWFCRVGLLPECSDISADMQLSRPFYNYHSLQNYYIGRRQKLERLSRGKWNADCLMIDGMLSQCGDRIVKLWSRDEGGTGMYPPVTLHALLDIYLLENVDETMKYAITIYLLLDIIYSIASKAETAIESFPTAFGVPWGLVKLIQGYWLLDHNDHKNSLDGILHPATCRSLLTLHHTRIIHALMCQGEHQQALRYVQMIKPPLTSSSEVTLHLTVLLYNRSIVEAMNLLRLHSTRLNVKDLLKHMYEACQEMGLMEDLLKLPFTDIEQECLENFLQTNGGVKNQEFLLVHHLQRANYISALQLNLSLKCNLMNEREPQFRDRAEARNSILDQYGKVLPRVQMRLAAERTKPYCLPSSALREVSRPTPLSTIVKQSTRGNAVSKATFINHVLTKIRELSTNEHKEIYTPYKSFYKEESLVPEAFVGTPSTKASQSISRLLTSVVHPGPQSSPELVGYQQAPVKENPLLMTASSPLESNVRKTGQIHFLKAAEFGLLETPLVVRRAKALSTCGGTPAFPGFTPQSILRSSLRTTPMESPCVSPGRSVTPPLRSKETKITFVEKNGNDKWSSGLKTPSDFKNKLLLFDSPLLSCSDETPAAWTNGTEKMSSFESCHPVGLDLDLDESSLSAPENSPSHMDAYKEISNVSARSCQSTLEFHDAESPEDFEKGAVVIASNPQDSVLERTDMFQNLHGQDVMLTNEHLEYHQINNGQLHESSLHHSQHNYNPQSADKEENEFQKKQGENMEAAGPDQIDFKRPDESSLLNVYNVSQMVQDHQCQISREKATEEPSELNMQHENNVQTVHELQVLQQQRSFPAEGQKELMSTESKYLAGRSNEDALLESVTAVQDIHNPTFLLPPVDREFYDQDFGEKALSVKSSAGTSESAGADTESVITIHDSDDFTSTPSENKFEESYHEDSNEDNIEVETLEKTKTGEEYISLPGVQLESIDPVTTLIHTFEKDGLSEIQVEESGALSICELKSSGISGIQPVFEKIEDNFTLETTDGNAAAECELSEIDREISVAQNNFTLILEEGESEQTLSYRDSPEKVASVIGKYVEDSRHNDIKSSVDVSPIALEPSTNRGLSVSQSNSLIEDLPSALEHQAPQLPLLVSQPVKEAVQGNILNICSGTGSNGVSSEVVTESVCQTVAQTYTSRTSGEFSEKTVESVDDADAKVNLSHVDDLLVSEMNSEGQSIEGLGVEMSQQLSTKNYKESPEAVFTPRRTRRNKELHQQSEEMVTDKQVSLILSHRRISKKNKLSTPKAAEDTNVPADIEEKAPVLRSRLRTSKETLADQPEAQAVQNLPLENIKAPATPKRITRSTNNLTEEQTDHTLVGPHDLQMPSTPSRNESLSKYVALELAENITSRPERGHNDPGLQLSLSLRKGAKTGRVVEDLKSHKMNSSKLLSNHEEFELPTTPRRSSRRGPLSVSEVTNKSPKVNTGQTNPNEIEPILPTLRQARKGNAGKTDNVNDISQQTLGDTSVEVVKDTVHETLSASPKEMVKENLQQEFEHPVEEIKGSSQKPLLEASEEIVKDIPQPMLGEPPGEMVKGSAQKMVHEPPKEMQSVISQQGEPHSVAETDSEAKGSPHLGQKGQLYNVDHSDLISSKVKLNSTALPLSGSPNSEEKLGTARKSNLFMHEENVSNQKLQDTTEVVWTETDSAKNMSQSEGISRNVQEQSNFSSVVKTSSMMSENNHLVIPNYPIVQSHGIHTNNVKGDLDFTEEGSSNQKLPTEPPRNIPSTPKRGGRGRNKSVIENSENAELNVSVPLLPLVAHHTPFTPRRSSRRGTSSLSEVMDDNLPGGSGLMEQGKTLTTSSRRSKRGKASQENSEEDGVKSTSEGTSEDSSNEIVFKRNRRGSHKDSLKKQSMKTPLPSVSEEKTVDRSMLSPESRERLHITDTILTRSPRLCQKEGEADDIDGTLKTSDDETLEVKEELRSNVTKISKQTELQPAVKAEESTKTQLPSVLEESIVDRILPSPENHERLHCAENTLTRSSRSHRAGKGADVAETLKASSEDEVQVVVKQRRGTRMTKINDKQKRKVQSSGIEEEITKPKISSVSGESTVPSLEGRERLLANDILVGSPVLRRSKTAEGIDGSSEEAHKGSIKEVIQQRRGSRTTKTKEKQKIESQRSIMAEESTGKDSSDVHERMRLLGTDNVLTLTHGRYRKEETAAEHIITRTRSSNLSAPPYISLDAAEHFVFSPPSTKRKHHKAGETKQPVVPLNLEPDVSAQFVYSPPAVRTRRKDQVSISEVVKERDVVNQETEIPDEPVVKRRGRSAKSKTKGSRSSDKVPWSPPPVEVNLISPMPSPATEASSKAQASSDEGTEKMTLRRNRKRLISAFTKPVTRRKMR</sequence>
<dbReference type="InterPro" id="IPR025151">
    <property type="entry name" value="ELYS_dom"/>
</dbReference>
<feature type="compositionally biased region" description="Polar residues" evidence="3">
    <location>
        <begin position="1545"/>
        <end position="1554"/>
    </location>
</feature>
<name>A0AAV7RTW6_PLEWA</name>
<feature type="region of interest" description="Disordered" evidence="3">
    <location>
        <begin position="2761"/>
        <end position="2818"/>
    </location>
</feature>
<feature type="region of interest" description="Disordered" evidence="3">
    <location>
        <begin position="1386"/>
        <end position="1426"/>
    </location>
</feature>